<dbReference type="InterPro" id="IPR005151">
    <property type="entry name" value="Tail-specific_protease"/>
</dbReference>
<dbReference type="GO" id="GO:0008236">
    <property type="term" value="F:serine-type peptidase activity"/>
    <property type="evidence" value="ECO:0007669"/>
    <property type="project" value="InterPro"/>
</dbReference>
<dbReference type="Pfam" id="PF18294">
    <property type="entry name" value="Pept_S41_N"/>
    <property type="match status" value="1"/>
</dbReference>
<protein>
    <submittedName>
        <fullName evidence="3">Peptidase S41</fullName>
    </submittedName>
</protein>
<dbReference type="CDD" id="cd07561">
    <property type="entry name" value="Peptidase_S41_CPP_like"/>
    <property type="match status" value="1"/>
</dbReference>
<dbReference type="SMART" id="SM00245">
    <property type="entry name" value="TSPc"/>
    <property type="match status" value="1"/>
</dbReference>
<dbReference type="Gene3D" id="3.90.226.10">
    <property type="entry name" value="2-enoyl-CoA Hydratase, Chain A, domain 1"/>
    <property type="match status" value="1"/>
</dbReference>
<feature type="chain" id="PRO_5022796372" evidence="1">
    <location>
        <begin position="21"/>
        <end position="505"/>
    </location>
</feature>
<evidence type="ECO:0000259" key="2">
    <source>
        <dbReference type="SMART" id="SM00245"/>
    </source>
</evidence>
<organism evidence="3 4">
    <name type="scientific">Allotamlana fucoidanivorans</name>
    <dbReference type="NCBI Taxonomy" id="2583814"/>
    <lineage>
        <taxon>Bacteria</taxon>
        <taxon>Pseudomonadati</taxon>
        <taxon>Bacteroidota</taxon>
        <taxon>Flavobacteriia</taxon>
        <taxon>Flavobacteriales</taxon>
        <taxon>Flavobacteriaceae</taxon>
        <taxon>Allotamlana</taxon>
    </lineage>
</organism>
<keyword evidence="1" id="KW-0732">Signal</keyword>
<evidence type="ECO:0000256" key="1">
    <source>
        <dbReference type="SAM" id="SignalP"/>
    </source>
</evidence>
<dbReference type="RefSeq" id="WP_139697745.1">
    <property type="nucleotide sequence ID" value="NZ_CP074074.1"/>
</dbReference>
<sequence length="505" mass="56614">MKYFKPLPFLLVLILSLSLALSCSKNDDNVLIEEKEEYVPVTLDNEIHDFIWQGMNEIYLWQSVVPNLSNNKFSTFDDYYTFLNSYNTPESLFDALLYKKDEVDKFSFIVDDYVALEKSFQGTTKTNGLDYRLVRLSGSNNIFGYVRYVANNSDAASKDIKRGDLFLTVDNQQLTINNYESLLFGSKDTYTLGMAEITNNTITSNGKTVTLTKTEFTENPIHIAKVIESNGTKIGYIMYNGFTSNFNTDLNNTFGDFKTQGINELVLDFRYNPGGSVNTAIELCSMITGQFLNDVIIKQQWNSKYQNYFEANAPESLVDRFTDKMSDGTLINSLNLNRVYILTTSGTASASELIINGLAPYIDVVQIGTNTTGKYTASVTLYDSENFGREEANPNHTYAIQPLVYKSANANGVTDYFNGLAPDYPITYQNSSGQLFEGENIINLGVLGDMNEPFLAKAIDLINGGTTKFFESSKDVKGVSIEHIAESNDFKPLGKGMYSNFKKME</sequence>
<proteinExistence type="predicted"/>
<dbReference type="InterPro" id="IPR036034">
    <property type="entry name" value="PDZ_sf"/>
</dbReference>
<dbReference type="PROSITE" id="PS51257">
    <property type="entry name" value="PROKAR_LIPOPROTEIN"/>
    <property type="match status" value="1"/>
</dbReference>
<accession>A0A5C4SIL9</accession>
<feature type="signal peptide" evidence="1">
    <location>
        <begin position="1"/>
        <end position="20"/>
    </location>
</feature>
<dbReference type="Gene3D" id="2.30.42.10">
    <property type="match status" value="1"/>
</dbReference>
<dbReference type="AlphaFoldDB" id="A0A5C4SIL9"/>
<dbReference type="GO" id="GO:0006508">
    <property type="term" value="P:proteolysis"/>
    <property type="evidence" value="ECO:0007669"/>
    <property type="project" value="InterPro"/>
</dbReference>
<evidence type="ECO:0000313" key="3">
    <source>
        <dbReference type="EMBL" id="TNJ43458.1"/>
    </source>
</evidence>
<evidence type="ECO:0000313" key="4">
    <source>
        <dbReference type="Proteomes" id="UP000308713"/>
    </source>
</evidence>
<reference evidence="3 4" key="1">
    <citation type="submission" date="2019-05" db="EMBL/GenBank/DDBJ databases">
        <title>Tamlana fucoidanivorans sp. nov., isolated from the surface of algae collected from Fujian province in China.</title>
        <authorList>
            <person name="Li J."/>
        </authorList>
    </citation>
    <scope>NUCLEOTIDE SEQUENCE [LARGE SCALE GENOMIC DNA]</scope>
    <source>
        <strain evidence="3 4">CW2-9</strain>
    </source>
</reference>
<dbReference type="SUPFAM" id="SSF52096">
    <property type="entry name" value="ClpP/crotonase"/>
    <property type="match status" value="1"/>
</dbReference>
<dbReference type="GO" id="GO:0004175">
    <property type="term" value="F:endopeptidase activity"/>
    <property type="evidence" value="ECO:0007669"/>
    <property type="project" value="TreeGrafter"/>
</dbReference>
<dbReference type="Proteomes" id="UP000308713">
    <property type="component" value="Unassembled WGS sequence"/>
</dbReference>
<feature type="domain" description="Tail specific protease" evidence="2">
    <location>
        <begin position="204"/>
        <end position="427"/>
    </location>
</feature>
<dbReference type="InterPro" id="IPR041613">
    <property type="entry name" value="Pept_S41_N"/>
</dbReference>
<dbReference type="Pfam" id="PF03572">
    <property type="entry name" value="Peptidase_S41"/>
    <property type="match status" value="1"/>
</dbReference>
<dbReference type="InterPro" id="IPR029045">
    <property type="entry name" value="ClpP/crotonase-like_dom_sf"/>
</dbReference>
<comment type="caution">
    <text evidence="3">The sequence shown here is derived from an EMBL/GenBank/DDBJ whole genome shotgun (WGS) entry which is preliminary data.</text>
</comment>
<dbReference type="EMBL" id="VDCS01000010">
    <property type="protein sequence ID" value="TNJ43458.1"/>
    <property type="molecule type" value="Genomic_DNA"/>
</dbReference>
<dbReference type="Gene3D" id="3.30.750.170">
    <property type="match status" value="1"/>
</dbReference>
<dbReference type="PANTHER" id="PTHR32060:SF30">
    <property type="entry name" value="CARBOXY-TERMINAL PROCESSING PROTEASE CTPA"/>
    <property type="match status" value="1"/>
</dbReference>
<dbReference type="GO" id="GO:0030288">
    <property type="term" value="C:outer membrane-bounded periplasmic space"/>
    <property type="evidence" value="ECO:0007669"/>
    <property type="project" value="TreeGrafter"/>
</dbReference>
<dbReference type="PANTHER" id="PTHR32060">
    <property type="entry name" value="TAIL-SPECIFIC PROTEASE"/>
    <property type="match status" value="1"/>
</dbReference>
<dbReference type="OrthoDB" id="7168509at2"/>
<keyword evidence="4" id="KW-1185">Reference proteome</keyword>
<gene>
    <name evidence="3" type="ORF">FGF67_11095</name>
</gene>
<dbReference type="GO" id="GO:0007165">
    <property type="term" value="P:signal transduction"/>
    <property type="evidence" value="ECO:0007669"/>
    <property type="project" value="TreeGrafter"/>
</dbReference>
<name>A0A5C4SIL9_9FLAO</name>